<evidence type="ECO:0000313" key="1">
    <source>
        <dbReference type="EMBL" id="RNA19033.1"/>
    </source>
</evidence>
<accession>A0A3M7R600</accession>
<keyword evidence="2" id="KW-1185">Reference proteome</keyword>
<name>A0A3M7R600_BRAPC</name>
<comment type="caution">
    <text evidence="1">The sequence shown here is derived from an EMBL/GenBank/DDBJ whole genome shotgun (WGS) entry which is preliminary data.</text>
</comment>
<dbReference type="EMBL" id="REGN01004118">
    <property type="protein sequence ID" value="RNA19033.1"/>
    <property type="molecule type" value="Genomic_DNA"/>
</dbReference>
<protein>
    <submittedName>
        <fullName evidence="1">Uncharacterized protein</fullName>
    </submittedName>
</protein>
<reference evidence="1 2" key="1">
    <citation type="journal article" date="2018" name="Sci. Rep.">
        <title>Genomic signatures of local adaptation to the degree of environmental predictability in rotifers.</title>
        <authorList>
            <person name="Franch-Gras L."/>
            <person name="Hahn C."/>
            <person name="Garcia-Roger E.M."/>
            <person name="Carmona M.J."/>
            <person name="Serra M."/>
            <person name="Gomez A."/>
        </authorList>
    </citation>
    <scope>NUCLEOTIDE SEQUENCE [LARGE SCALE GENOMIC DNA]</scope>
    <source>
        <strain evidence="1">HYR1</strain>
    </source>
</reference>
<dbReference type="Proteomes" id="UP000276133">
    <property type="component" value="Unassembled WGS sequence"/>
</dbReference>
<sequence length="114" mass="13186">MIYFCIIVCVTAATVTNNQTSRYSHIKLCFGEKQKLDKEQKKEIFFMLIFFKSTLTVLNVFNVNSVTFFSANSVELFKLPMGLFSNVLCCSRNICRYLFKVIFMHFGNMACDIS</sequence>
<organism evidence="1 2">
    <name type="scientific">Brachionus plicatilis</name>
    <name type="common">Marine rotifer</name>
    <name type="synonym">Brachionus muelleri</name>
    <dbReference type="NCBI Taxonomy" id="10195"/>
    <lineage>
        <taxon>Eukaryota</taxon>
        <taxon>Metazoa</taxon>
        <taxon>Spiralia</taxon>
        <taxon>Gnathifera</taxon>
        <taxon>Rotifera</taxon>
        <taxon>Eurotatoria</taxon>
        <taxon>Monogononta</taxon>
        <taxon>Pseudotrocha</taxon>
        <taxon>Ploima</taxon>
        <taxon>Brachionidae</taxon>
        <taxon>Brachionus</taxon>
    </lineage>
</organism>
<proteinExistence type="predicted"/>
<gene>
    <name evidence="1" type="ORF">BpHYR1_004169</name>
</gene>
<evidence type="ECO:0000313" key="2">
    <source>
        <dbReference type="Proteomes" id="UP000276133"/>
    </source>
</evidence>
<dbReference type="AlphaFoldDB" id="A0A3M7R600"/>